<proteinExistence type="predicted"/>
<feature type="region of interest" description="Disordered" evidence="1">
    <location>
        <begin position="128"/>
        <end position="157"/>
    </location>
</feature>
<name>A0ABP4KNL3_9ACTN</name>
<protein>
    <submittedName>
        <fullName evidence="2">Uncharacterized protein</fullName>
    </submittedName>
</protein>
<evidence type="ECO:0000256" key="1">
    <source>
        <dbReference type="SAM" id="MobiDB-lite"/>
    </source>
</evidence>
<evidence type="ECO:0000313" key="3">
    <source>
        <dbReference type="Proteomes" id="UP001501470"/>
    </source>
</evidence>
<comment type="caution">
    <text evidence="2">The sequence shown here is derived from an EMBL/GenBank/DDBJ whole genome shotgun (WGS) entry which is preliminary data.</text>
</comment>
<dbReference type="Proteomes" id="UP001501470">
    <property type="component" value="Unassembled WGS sequence"/>
</dbReference>
<keyword evidence="3" id="KW-1185">Reference proteome</keyword>
<accession>A0ABP4KNL3</accession>
<sequence>MTVASPGRSAVTPVNVSTRLLPTPVTARPPEADDTSRTVIWLGLRFAAASASTVVAAVPAALGLPLALGAGGWREADGVVDGFGDEDGDALWLAFALGDAAAAVVCAAALPGSTGTTGPGGSIVACASGRSPPPAMTRSSSATSASSTSTAANTNRG</sequence>
<evidence type="ECO:0000313" key="2">
    <source>
        <dbReference type="EMBL" id="GAA1506473.1"/>
    </source>
</evidence>
<dbReference type="EMBL" id="BAAAQD010000003">
    <property type="protein sequence ID" value="GAA1506473.1"/>
    <property type="molecule type" value="Genomic_DNA"/>
</dbReference>
<gene>
    <name evidence="2" type="ORF">GCM10009827_020280</name>
</gene>
<organism evidence="2 3">
    <name type="scientific">Dactylosporangium maewongense</name>
    <dbReference type="NCBI Taxonomy" id="634393"/>
    <lineage>
        <taxon>Bacteria</taxon>
        <taxon>Bacillati</taxon>
        <taxon>Actinomycetota</taxon>
        <taxon>Actinomycetes</taxon>
        <taxon>Micromonosporales</taxon>
        <taxon>Micromonosporaceae</taxon>
        <taxon>Dactylosporangium</taxon>
    </lineage>
</organism>
<reference evidence="3" key="1">
    <citation type="journal article" date="2019" name="Int. J. Syst. Evol. Microbiol.">
        <title>The Global Catalogue of Microorganisms (GCM) 10K type strain sequencing project: providing services to taxonomists for standard genome sequencing and annotation.</title>
        <authorList>
            <consortium name="The Broad Institute Genomics Platform"/>
            <consortium name="The Broad Institute Genome Sequencing Center for Infectious Disease"/>
            <person name="Wu L."/>
            <person name="Ma J."/>
        </authorList>
    </citation>
    <scope>NUCLEOTIDE SEQUENCE [LARGE SCALE GENOMIC DNA]</scope>
    <source>
        <strain evidence="3">JCM 15933</strain>
    </source>
</reference>
<feature type="compositionally biased region" description="Low complexity" evidence="1">
    <location>
        <begin position="136"/>
        <end position="157"/>
    </location>
</feature>